<evidence type="ECO:0000256" key="6">
    <source>
        <dbReference type="ARBA" id="ARBA00022723"/>
    </source>
</evidence>
<evidence type="ECO:0000313" key="14">
    <source>
        <dbReference type="EMBL" id="KAF0972067.1"/>
    </source>
</evidence>
<feature type="binding site" evidence="12">
    <location>
        <position position="264"/>
    </location>
    <ligand>
        <name>Fe cation</name>
        <dbReference type="ChEBI" id="CHEBI:24875"/>
        <label>2</label>
    </ligand>
</feature>
<feature type="region of interest" description="Disordered" evidence="13">
    <location>
        <begin position="61"/>
        <end position="87"/>
    </location>
</feature>
<feature type="binding site" evidence="12">
    <location>
        <position position="315"/>
    </location>
    <ligand>
        <name>Fe cation</name>
        <dbReference type="ChEBI" id="CHEBI:24875"/>
        <label>1</label>
    </ligand>
</feature>
<evidence type="ECO:0000256" key="13">
    <source>
        <dbReference type="SAM" id="MobiDB-lite"/>
    </source>
</evidence>
<keyword evidence="8" id="KW-1133">Transmembrane helix</keyword>
<dbReference type="OrthoDB" id="16906at2759"/>
<feature type="binding site" evidence="12">
    <location>
        <position position="174"/>
    </location>
    <ligand>
        <name>Fe cation</name>
        <dbReference type="ChEBI" id="CHEBI:24875"/>
        <label>1</label>
    </ligand>
</feature>
<dbReference type="InterPro" id="IPR038659">
    <property type="entry name" value="AOX_sf"/>
</dbReference>
<evidence type="ECO:0000256" key="3">
    <source>
        <dbReference type="ARBA" id="ARBA00022448"/>
    </source>
</evidence>
<dbReference type="VEuPathDB" id="AmoebaDB:NF0004720"/>
<evidence type="ECO:0000256" key="11">
    <source>
        <dbReference type="ARBA" id="ARBA00023136"/>
    </source>
</evidence>
<comment type="cofactor">
    <cofactor evidence="12">
        <name>Fe cation</name>
        <dbReference type="ChEBI" id="CHEBI:24875"/>
    </cofactor>
    <text evidence="12">Binds 2 iron ions per subunit.</text>
</comment>
<keyword evidence="5" id="KW-0812">Transmembrane</keyword>
<dbReference type="EMBL" id="VFQX01000072">
    <property type="protein sequence ID" value="KAF0972067.1"/>
    <property type="molecule type" value="Genomic_DNA"/>
</dbReference>
<evidence type="ECO:0000256" key="8">
    <source>
        <dbReference type="ARBA" id="ARBA00022989"/>
    </source>
</evidence>
<comment type="subcellular location">
    <subcellularLocation>
        <location evidence="1">Membrane</location>
    </subcellularLocation>
</comment>
<comment type="similarity">
    <text evidence="2">Belongs to the alternative oxidase family.</text>
</comment>
<keyword evidence="15" id="KW-1185">Reference proteome</keyword>
<dbReference type="GO" id="GO:0010230">
    <property type="term" value="P:alternative respiration"/>
    <property type="evidence" value="ECO:0007669"/>
    <property type="project" value="TreeGrafter"/>
</dbReference>
<dbReference type="OMA" id="RMHLMIF"/>
<dbReference type="Pfam" id="PF01786">
    <property type="entry name" value="AOX"/>
    <property type="match status" value="1"/>
</dbReference>
<evidence type="ECO:0000256" key="9">
    <source>
        <dbReference type="ARBA" id="ARBA00023002"/>
    </source>
</evidence>
<dbReference type="RefSeq" id="XP_044556782.1">
    <property type="nucleotide sequence ID" value="XM_044713756.1"/>
</dbReference>
<feature type="binding site" evidence="12">
    <location>
        <position position="318"/>
    </location>
    <ligand>
        <name>Fe cation</name>
        <dbReference type="ChEBI" id="CHEBI:24875"/>
        <label>2</label>
    </ligand>
</feature>
<evidence type="ECO:0000256" key="10">
    <source>
        <dbReference type="ARBA" id="ARBA00023004"/>
    </source>
</evidence>
<keyword evidence="7" id="KW-0249">Electron transport</keyword>
<evidence type="ECO:0000256" key="4">
    <source>
        <dbReference type="ARBA" id="ARBA00022660"/>
    </source>
</evidence>
<evidence type="ECO:0000313" key="15">
    <source>
        <dbReference type="Proteomes" id="UP000444721"/>
    </source>
</evidence>
<dbReference type="GO" id="GO:0005739">
    <property type="term" value="C:mitochondrion"/>
    <property type="evidence" value="ECO:0007669"/>
    <property type="project" value="TreeGrafter"/>
</dbReference>
<dbReference type="Proteomes" id="UP000444721">
    <property type="component" value="Unassembled WGS sequence"/>
</dbReference>
<evidence type="ECO:0008006" key="16">
    <source>
        <dbReference type="Google" id="ProtNLM"/>
    </source>
</evidence>
<comment type="caution">
    <text evidence="14">The sequence shown here is derived from an EMBL/GenBank/DDBJ whole genome shotgun (WGS) entry which is preliminary data.</text>
</comment>
<dbReference type="GO" id="GO:0016020">
    <property type="term" value="C:membrane"/>
    <property type="evidence" value="ECO:0007669"/>
    <property type="project" value="UniProtKB-SubCell"/>
</dbReference>
<evidence type="ECO:0000256" key="12">
    <source>
        <dbReference type="PIRSR" id="PIRSR005229-1"/>
    </source>
</evidence>
<keyword evidence="9" id="KW-0560">Oxidoreductase</keyword>
<sequence>MMMRNSITALGHAFSSKNVSPLLFTHKNLLAMNLTTMSNWTLMNNNQHYYHFNVIHHNQQQPSSSTTFSEMPTVNPSSTLAEESSNNSQKPLFTKEMVLKHYENHHVPLSHSKFHSYGSEPFNEVSTLDSYQVKRSYEPKDLTDRAALTLMKFLRVFVHAFFGDRYLHHSVVLETVASVPGMVAACLRHFSSLRNMRRDHGNIGVLLEEAENERMHLLTWMSLTRPTLTERLLVMGAQIGFTSFYTLAYVIHPRFCHRLVGYLEEEAVNAYTEFLEAIDKGQIPNTPAPEIALKYWNLPPGSTMRDVVLVVRADECMHRDYNHDMSDKHRVGLLI</sequence>
<dbReference type="VEuPathDB" id="AmoebaDB:NfTy_087910"/>
<protein>
    <recommendedName>
        <fullName evidence="16">Alternative oxidase</fullName>
    </recommendedName>
</protein>
<evidence type="ECO:0000256" key="1">
    <source>
        <dbReference type="ARBA" id="ARBA00004370"/>
    </source>
</evidence>
<dbReference type="InterPro" id="IPR002680">
    <property type="entry name" value="AOX"/>
</dbReference>
<dbReference type="PIRSF" id="PIRSF005229">
    <property type="entry name" value="AOX"/>
    <property type="match status" value="1"/>
</dbReference>
<dbReference type="GeneID" id="68116978"/>
<feature type="binding site" evidence="12">
    <location>
        <position position="213"/>
    </location>
    <ligand>
        <name>Fe cation</name>
        <dbReference type="ChEBI" id="CHEBI:24875"/>
        <label>2</label>
    </ligand>
</feature>
<keyword evidence="3" id="KW-0813">Transport</keyword>
<keyword evidence="10 12" id="KW-0408">Iron</keyword>
<dbReference type="PANTHER" id="PTHR31803">
    <property type="entry name" value="ALTERNATIVE OXIDASE"/>
    <property type="match status" value="1"/>
</dbReference>
<accession>A0A6A5B0I0</accession>
<evidence type="ECO:0000256" key="2">
    <source>
        <dbReference type="ARBA" id="ARBA00008388"/>
    </source>
</evidence>
<dbReference type="GO" id="GO:0046872">
    <property type="term" value="F:metal ion binding"/>
    <property type="evidence" value="ECO:0007669"/>
    <property type="project" value="UniProtKB-KW"/>
</dbReference>
<dbReference type="GO" id="GO:0009916">
    <property type="term" value="F:alternative oxidase activity"/>
    <property type="evidence" value="ECO:0007669"/>
    <property type="project" value="InterPro"/>
</dbReference>
<dbReference type="AlphaFoldDB" id="A0A6A5B0I0"/>
<name>A0A6A5B0I0_NAEFO</name>
<keyword evidence="6 12" id="KW-0479">Metal-binding</keyword>
<feature type="binding site" evidence="12">
    <location>
        <position position="216"/>
    </location>
    <ligand>
        <name>Fe cation</name>
        <dbReference type="ChEBI" id="CHEBI:24875"/>
        <label>1</label>
    </ligand>
</feature>
<evidence type="ECO:0000256" key="5">
    <source>
        <dbReference type="ARBA" id="ARBA00022692"/>
    </source>
</evidence>
<organism evidence="14 15">
    <name type="scientific">Naegleria fowleri</name>
    <name type="common">Brain eating amoeba</name>
    <dbReference type="NCBI Taxonomy" id="5763"/>
    <lineage>
        <taxon>Eukaryota</taxon>
        <taxon>Discoba</taxon>
        <taxon>Heterolobosea</taxon>
        <taxon>Tetramitia</taxon>
        <taxon>Eutetramitia</taxon>
        <taxon>Vahlkampfiidae</taxon>
        <taxon>Naegleria</taxon>
    </lineage>
</organism>
<proteinExistence type="inferred from homology"/>
<dbReference type="PANTHER" id="PTHR31803:SF3">
    <property type="entry name" value="ALTERNATIVE OXIDASE"/>
    <property type="match status" value="1"/>
</dbReference>
<evidence type="ECO:0000256" key="7">
    <source>
        <dbReference type="ARBA" id="ARBA00022982"/>
    </source>
</evidence>
<dbReference type="Gene3D" id="1.20.1260.140">
    <property type="entry name" value="Alternative oxidase"/>
    <property type="match status" value="1"/>
</dbReference>
<keyword evidence="4" id="KW-0679">Respiratory chain</keyword>
<reference evidence="14 15" key="1">
    <citation type="journal article" date="2019" name="Sci. Rep.">
        <title>Nanopore sequencing improves the draft genome of the human pathogenic amoeba Naegleria fowleri.</title>
        <authorList>
            <person name="Liechti N."/>
            <person name="Schurch N."/>
            <person name="Bruggmann R."/>
            <person name="Wittwer M."/>
        </authorList>
    </citation>
    <scope>NUCLEOTIDE SEQUENCE [LARGE SCALE GENOMIC DNA]</scope>
    <source>
        <strain evidence="14 15">ATCC 30894</strain>
    </source>
</reference>
<gene>
    <name evidence="14" type="ORF">FDP41_009763</name>
</gene>
<feature type="binding site" evidence="12">
    <location>
        <position position="315"/>
    </location>
    <ligand>
        <name>Fe cation</name>
        <dbReference type="ChEBI" id="CHEBI:24875"/>
        <label>2</label>
    </ligand>
</feature>
<dbReference type="VEuPathDB" id="AmoebaDB:FDP41_009763"/>
<keyword evidence="11" id="KW-0472">Membrane</keyword>
<feature type="binding site" evidence="12">
    <location>
        <position position="213"/>
    </location>
    <ligand>
        <name>Fe cation</name>
        <dbReference type="ChEBI" id="CHEBI:24875"/>
        <label>1</label>
    </ligand>
</feature>